<keyword evidence="2" id="KW-0255">Endonuclease</keyword>
<dbReference type="Pfam" id="PF03230">
    <property type="entry name" value="Antirestrict"/>
    <property type="match status" value="1"/>
</dbReference>
<comment type="caution">
    <text evidence="2">The sequence shown here is derived from an EMBL/GenBank/DDBJ whole genome shotgun (WGS) entry which is preliminary data.</text>
</comment>
<dbReference type="EMBL" id="PQVW01000002">
    <property type="protein sequence ID" value="POZ26065.1"/>
    <property type="molecule type" value="Genomic_DNA"/>
</dbReference>
<accession>A0ABX5A7G8</accession>
<evidence type="ECO:0000256" key="1">
    <source>
        <dbReference type="ARBA" id="ARBA00008618"/>
    </source>
</evidence>
<keyword evidence="2" id="KW-0378">Hydrolase</keyword>
<evidence type="ECO:0000313" key="3">
    <source>
        <dbReference type="Proteomes" id="UP000237025"/>
    </source>
</evidence>
<evidence type="ECO:0000313" key="2">
    <source>
        <dbReference type="EMBL" id="POZ26065.1"/>
    </source>
</evidence>
<name>A0ABX5A7G8_9ENTR</name>
<proteinExistence type="inferred from homology"/>
<dbReference type="InterPro" id="IPR004914">
    <property type="entry name" value="Antirestrict"/>
</dbReference>
<organism evidence="2 3">
    <name type="scientific">Lelliottia aquatilis</name>
    <dbReference type="NCBI Taxonomy" id="2080838"/>
    <lineage>
        <taxon>Bacteria</taxon>
        <taxon>Pseudomonadati</taxon>
        <taxon>Pseudomonadota</taxon>
        <taxon>Gammaproteobacteria</taxon>
        <taxon>Enterobacterales</taxon>
        <taxon>Enterobacteriaceae</taxon>
        <taxon>Lelliottia</taxon>
    </lineage>
</organism>
<protein>
    <submittedName>
        <fullName evidence="2">Restriction endonuclease</fullName>
    </submittedName>
</protein>
<sequence>MLTQDENTVGSASPEQLHASTIICTPVPDEDRICFWPLHFGTIPQWITLEPRIFAWMERFCENYTGGIWQFYTLSNGGAFMAPDVDEDGDEKWTLFNPMNGNGAEMSPEAAGIAVCLIAYSHHACRTECGAMTEHYYRLRDYALMHAECHAIMRTID</sequence>
<gene>
    <name evidence="2" type="ORF">C3712_04355</name>
</gene>
<dbReference type="Gene3D" id="3.30.70.3580">
    <property type="entry name" value="Antirestriction protein"/>
    <property type="match status" value="1"/>
</dbReference>
<comment type="similarity">
    <text evidence="1">Belongs to the antirestriction protein family.</text>
</comment>
<keyword evidence="3" id="KW-1185">Reference proteome</keyword>
<keyword evidence="2" id="KW-0540">Nuclease</keyword>
<dbReference type="InterPro" id="IPR042297">
    <property type="entry name" value="Antirestriction_sf"/>
</dbReference>
<reference evidence="2 3" key="1">
    <citation type="submission" date="2018-02" db="EMBL/GenBank/DDBJ databases">
        <title>Lelliotia aquatilis sp. nov., isolated from drinking water.</title>
        <authorList>
            <person name="Kaempfer P."/>
            <person name="Glaeser S."/>
            <person name="Exner M."/>
            <person name="Doijad S."/>
            <person name="Chakraborty T."/>
        </authorList>
    </citation>
    <scope>NUCLEOTIDE SEQUENCE [LARGE SCALE GENOMIC DNA]</scope>
    <source>
        <strain evidence="2 3">6331-17</strain>
    </source>
</reference>
<dbReference type="GO" id="GO:0004519">
    <property type="term" value="F:endonuclease activity"/>
    <property type="evidence" value="ECO:0007669"/>
    <property type="project" value="UniProtKB-KW"/>
</dbReference>
<dbReference type="Proteomes" id="UP000237025">
    <property type="component" value="Unassembled WGS sequence"/>
</dbReference>